<dbReference type="InterPro" id="IPR025388">
    <property type="entry name" value="Alginate_export_dom"/>
</dbReference>
<evidence type="ECO:0000313" key="3">
    <source>
        <dbReference type="EMBL" id="MBA5727744.1"/>
    </source>
</evidence>
<feature type="chain" id="PRO_5046814067" description="Alginate export domain-containing protein" evidence="1">
    <location>
        <begin position="30"/>
        <end position="577"/>
    </location>
</feature>
<reference evidence="3 4" key="1">
    <citation type="submission" date="2017-10" db="EMBL/GenBank/DDBJ databases">
        <authorList>
            <person name="Jakob F."/>
        </authorList>
    </citation>
    <scope>NUCLEOTIDE SEQUENCE [LARGE SCALE GENOMIC DNA]</scope>
    <source>
        <strain evidence="3 4">TMW 2.1889</strain>
    </source>
</reference>
<organism evidence="3 4">
    <name type="scientific">Bombella mellum</name>
    <dbReference type="NCBI Taxonomy" id="2039288"/>
    <lineage>
        <taxon>Bacteria</taxon>
        <taxon>Pseudomonadati</taxon>
        <taxon>Pseudomonadota</taxon>
        <taxon>Alphaproteobacteria</taxon>
        <taxon>Acetobacterales</taxon>
        <taxon>Acetobacteraceae</taxon>
        <taxon>Bombella</taxon>
    </lineage>
</organism>
<dbReference type="EMBL" id="PDLY01000004">
    <property type="protein sequence ID" value="MBA5727744.1"/>
    <property type="molecule type" value="Genomic_DNA"/>
</dbReference>
<keyword evidence="4" id="KW-1185">Reference proteome</keyword>
<comment type="caution">
    <text evidence="3">The sequence shown here is derived from an EMBL/GenBank/DDBJ whole genome shotgun (WGS) entry which is preliminary data.</text>
</comment>
<protein>
    <recommendedName>
        <fullName evidence="2">Alginate export domain-containing protein</fullName>
    </recommendedName>
</protein>
<gene>
    <name evidence="3" type="ORF">CPA56_07090</name>
</gene>
<feature type="domain" description="Alginate export" evidence="2">
    <location>
        <begin position="170"/>
        <end position="524"/>
    </location>
</feature>
<evidence type="ECO:0000256" key="1">
    <source>
        <dbReference type="SAM" id="SignalP"/>
    </source>
</evidence>
<evidence type="ECO:0000259" key="2">
    <source>
        <dbReference type="Pfam" id="PF13372"/>
    </source>
</evidence>
<keyword evidence="1" id="KW-0732">Signal</keyword>
<dbReference type="RefSeq" id="WP_182041316.1">
    <property type="nucleotide sequence ID" value="NZ_PDLY01000004.1"/>
</dbReference>
<sequence>MKHSLFSRATLCTTLLTTGFGLSLSSAHAAPSAGTVSTLDTTQQRSILDRIMHTAPGGCPKDDGKDTSNPYGVWARSDGSETGFGPVSQYGTPAGMDSISTPGKGVCDRGDPFDSYKHMKLNDSGSIWLSLAGETRLNNWYDRRPVFGAAIDPTTSMKARPFNSGRFAVRNLWSADLHLGQHVRFFGQLINADAGGWRGYSYDGTFRKNLDLQQAFVELSGNAAGGHGGFIFGRQQFLDAPDYMIGNRDVLNVPLSWDGFRIYEHWNRVRFDGFYFINTKNNHTDSFRGGNSLFHDTLDYKTRLYGANVTIAPPDFHFLGEKGYSFINLFYYGYEINGGPAQQTVMYNASALGHTKRNNFGLRWHGEAGPISFSFGGAYQQGTFYQSYNKANHYDRMNRNVNAWSMNGTVDYHFRHVMWHPTIGVQGDAYSGGGARGTTGSVNTYIEPFGVNTNYLDPTNYLTGQNLIDFAPKASFSPTSYLTFQLKLPIYWRYSAGDDTYSIYGRNIFQRQFTSGMFNSYNHDSFVGIAPQMAASLRLGPHLTWDHHVVRFLTSHAMHQVGARDATYYQSSLTLTY</sequence>
<name>A0ABR5ZTT5_9PROT</name>
<evidence type="ECO:0000313" key="4">
    <source>
        <dbReference type="Proteomes" id="UP000765338"/>
    </source>
</evidence>
<dbReference type="Pfam" id="PF13372">
    <property type="entry name" value="Alginate_exp"/>
    <property type="match status" value="1"/>
</dbReference>
<dbReference type="Proteomes" id="UP000765338">
    <property type="component" value="Unassembled WGS sequence"/>
</dbReference>
<accession>A0ABR5ZTT5</accession>
<proteinExistence type="predicted"/>
<feature type="signal peptide" evidence="1">
    <location>
        <begin position="1"/>
        <end position="29"/>
    </location>
</feature>